<dbReference type="RefSeq" id="WP_079699482.1">
    <property type="nucleotide sequence ID" value="NZ_SLUK01000002.1"/>
</dbReference>
<sequence length="439" mass="49209">MKTTMNEVLQFVGENDVKFIRLAFCDIFGIQKNVSIMPGELPRAFESGISFDASAIRGFMNVEESDLFLVPDPATLSLLPWRPAQGRVVRLFCDIRRPDGEPFEGSTRDVLKAAIKRAADLGYVCKVGAECEFYLFEMDEHGSPTMIPHDRAGYFDLAPLDKGENVRREICLTLEEMGILPESSHHEQGPGQNEIDFKYSDALTAADELITFRSVVKAIAARNGLYASFLPKPFPDRSGSGLHINLSLQKNGLNIFRTPRDGHSGEAESFLQGILERVGEVTAFLNPLTNSYARFGSFEAPRYVTWSHQNRSQLIRVPAASGEYSRLELRSADASCNPYLAFALLLHAGLDGIEEKRVLCEPKNLNLYEASPRELAGISTLPANLGEALAEAKESAFVKRILPQKVFHQYIGQKEREFAEYVAAPDKREFERERYFERI</sequence>
<evidence type="ECO:0000259" key="7">
    <source>
        <dbReference type="PROSITE" id="PS51986"/>
    </source>
</evidence>
<dbReference type="SMART" id="SM01230">
    <property type="entry name" value="Gln-synt_C"/>
    <property type="match status" value="1"/>
</dbReference>
<dbReference type="Gene3D" id="3.10.20.70">
    <property type="entry name" value="Glutamine synthetase, N-terminal domain"/>
    <property type="match status" value="1"/>
</dbReference>
<keyword evidence="10" id="KW-1185">Reference proteome</keyword>
<dbReference type="Proteomes" id="UP000294682">
    <property type="component" value="Unassembled WGS sequence"/>
</dbReference>
<dbReference type="PROSITE" id="PS51986">
    <property type="entry name" value="GS_BETA_GRASP"/>
    <property type="match status" value="1"/>
</dbReference>
<dbReference type="PANTHER" id="PTHR43785:SF12">
    <property type="entry name" value="TYPE-1 GLUTAMINE SYNTHETASE 2"/>
    <property type="match status" value="1"/>
</dbReference>
<dbReference type="InterPro" id="IPR014746">
    <property type="entry name" value="Gln_synth/guanido_kin_cat_dom"/>
</dbReference>
<keyword evidence="4" id="KW-0067">ATP-binding</keyword>
<dbReference type="GO" id="GO:0006542">
    <property type="term" value="P:glutamine biosynthetic process"/>
    <property type="evidence" value="ECO:0007669"/>
    <property type="project" value="InterPro"/>
</dbReference>
<dbReference type="OrthoDB" id="9807095at2"/>
<dbReference type="Pfam" id="PF00120">
    <property type="entry name" value="Gln-synt_C"/>
    <property type="match status" value="1"/>
</dbReference>
<dbReference type="SUPFAM" id="SSF54368">
    <property type="entry name" value="Glutamine synthetase, N-terminal domain"/>
    <property type="match status" value="1"/>
</dbReference>
<evidence type="ECO:0000256" key="1">
    <source>
        <dbReference type="ARBA" id="ARBA00009897"/>
    </source>
</evidence>
<evidence type="ECO:0000256" key="3">
    <source>
        <dbReference type="ARBA" id="ARBA00022741"/>
    </source>
</evidence>
<dbReference type="SUPFAM" id="SSF55931">
    <property type="entry name" value="Glutamine synthetase/guanido kinase"/>
    <property type="match status" value="1"/>
</dbReference>
<feature type="domain" description="GS catalytic" evidence="8">
    <location>
        <begin position="107"/>
        <end position="439"/>
    </location>
</feature>
<comment type="caution">
    <text evidence="9">The sequence shown here is derived from an EMBL/GenBank/DDBJ whole genome shotgun (WGS) entry which is preliminary data.</text>
</comment>
<evidence type="ECO:0000256" key="2">
    <source>
        <dbReference type="ARBA" id="ARBA00022598"/>
    </source>
</evidence>
<dbReference type="AlphaFoldDB" id="A0A9X8UKH2"/>
<accession>A0A9X8UKH2</accession>
<gene>
    <name evidence="9" type="ORF">EDD78_102114</name>
</gene>
<dbReference type="GO" id="GO:0005524">
    <property type="term" value="F:ATP binding"/>
    <property type="evidence" value="ECO:0007669"/>
    <property type="project" value="UniProtKB-KW"/>
</dbReference>
<dbReference type="Gene3D" id="3.30.590.10">
    <property type="entry name" value="Glutamine synthetase/guanido kinase, catalytic domain"/>
    <property type="match status" value="1"/>
</dbReference>
<dbReference type="PROSITE" id="PS51987">
    <property type="entry name" value="GS_CATALYTIC"/>
    <property type="match status" value="1"/>
</dbReference>
<dbReference type="EMBL" id="SLUK01000002">
    <property type="protein sequence ID" value="TCL44495.1"/>
    <property type="molecule type" value="Genomic_DNA"/>
</dbReference>
<dbReference type="InterPro" id="IPR008147">
    <property type="entry name" value="Gln_synt_N"/>
</dbReference>
<name>A0A9X8UKH2_9FIRM</name>
<keyword evidence="2" id="KW-0436">Ligase</keyword>
<evidence type="ECO:0000256" key="5">
    <source>
        <dbReference type="PROSITE-ProRule" id="PRU01330"/>
    </source>
</evidence>
<evidence type="ECO:0000313" key="9">
    <source>
        <dbReference type="EMBL" id="TCL44495.1"/>
    </source>
</evidence>
<evidence type="ECO:0000259" key="8">
    <source>
        <dbReference type="PROSITE" id="PS51987"/>
    </source>
</evidence>
<protein>
    <submittedName>
        <fullName evidence="9">L-glutamine synthetase</fullName>
    </submittedName>
</protein>
<dbReference type="InterPro" id="IPR008146">
    <property type="entry name" value="Gln_synth_cat_dom"/>
</dbReference>
<dbReference type="PANTHER" id="PTHR43785">
    <property type="entry name" value="GAMMA-GLUTAMYLPUTRESCINE SYNTHETASE"/>
    <property type="match status" value="1"/>
</dbReference>
<evidence type="ECO:0000256" key="4">
    <source>
        <dbReference type="ARBA" id="ARBA00022840"/>
    </source>
</evidence>
<proteinExistence type="inferred from homology"/>
<evidence type="ECO:0000256" key="6">
    <source>
        <dbReference type="RuleBase" id="RU000384"/>
    </source>
</evidence>
<comment type="similarity">
    <text evidence="1 5 6">Belongs to the glutamine synthetase family.</text>
</comment>
<evidence type="ECO:0000313" key="10">
    <source>
        <dbReference type="Proteomes" id="UP000294682"/>
    </source>
</evidence>
<dbReference type="GO" id="GO:0004356">
    <property type="term" value="F:glutamine synthetase activity"/>
    <property type="evidence" value="ECO:0007669"/>
    <property type="project" value="InterPro"/>
</dbReference>
<organism evidence="9 10">
    <name type="scientific">Harryflintia acetispora</name>
    <dbReference type="NCBI Taxonomy" id="1849041"/>
    <lineage>
        <taxon>Bacteria</taxon>
        <taxon>Bacillati</taxon>
        <taxon>Bacillota</taxon>
        <taxon>Clostridia</taxon>
        <taxon>Eubacteriales</taxon>
        <taxon>Oscillospiraceae</taxon>
        <taxon>Harryflintia</taxon>
    </lineage>
</organism>
<feature type="domain" description="GS beta-grasp" evidence="7">
    <location>
        <begin position="15"/>
        <end position="100"/>
    </location>
</feature>
<dbReference type="InterPro" id="IPR036651">
    <property type="entry name" value="Gln_synt_N_sf"/>
</dbReference>
<dbReference type="Pfam" id="PF03951">
    <property type="entry name" value="Gln-synt_N"/>
    <property type="match status" value="1"/>
</dbReference>
<reference evidence="9 10" key="1">
    <citation type="submission" date="2019-03" db="EMBL/GenBank/DDBJ databases">
        <title>Genomic Encyclopedia of Type Strains, Phase IV (KMG-IV): sequencing the most valuable type-strain genomes for metagenomic binning, comparative biology and taxonomic classification.</title>
        <authorList>
            <person name="Goeker M."/>
        </authorList>
    </citation>
    <scope>NUCLEOTIDE SEQUENCE [LARGE SCALE GENOMIC DNA]</scope>
    <source>
        <strain evidence="9 10">DSM 100433</strain>
    </source>
</reference>
<keyword evidence="3" id="KW-0547">Nucleotide-binding</keyword>